<protein>
    <submittedName>
        <fullName evidence="2">Uncharacterized protein</fullName>
    </submittedName>
</protein>
<feature type="compositionally biased region" description="Acidic residues" evidence="1">
    <location>
        <begin position="28"/>
        <end position="48"/>
    </location>
</feature>
<dbReference type="EMBL" id="LJGW01000318">
    <property type="protein sequence ID" value="OEV10166.1"/>
    <property type="molecule type" value="Genomic_DNA"/>
</dbReference>
<feature type="non-terminal residue" evidence="2">
    <location>
        <position position="72"/>
    </location>
</feature>
<evidence type="ECO:0000256" key="1">
    <source>
        <dbReference type="SAM" id="MobiDB-lite"/>
    </source>
</evidence>
<organism evidence="2 3">
    <name type="scientific">Streptomyces nanshensis</name>
    <dbReference type="NCBI Taxonomy" id="518642"/>
    <lineage>
        <taxon>Bacteria</taxon>
        <taxon>Bacillati</taxon>
        <taxon>Actinomycetota</taxon>
        <taxon>Actinomycetes</taxon>
        <taxon>Kitasatosporales</taxon>
        <taxon>Streptomycetaceae</taxon>
        <taxon>Streptomyces</taxon>
    </lineage>
</organism>
<sequence>MYGPEEGQGRRVPEEPKREPEPGAEIPADADPDLAPDPDPDADPDPDPESAPRVLLVTGAGGAGRTTVAAAT</sequence>
<dbReference type="AlphaFoldDB" id="A0A1E7L1V5"/>
<accession>A0A1E7L1V5</accession>
<gene>
    <name evidence="2" type="ORF">AN218_18785</name>
</gene>
<feature type="compositionally biased region" description="Basic and acidic residues" evidence="1">
    <location>
        <begin position="7"/>
        <end position="21"/>
    </location>
</feature>
<reference evidence="2 3" key="1">
    <citation type="journal article" date="2016" name="Front. Microbiol.">
        <title>Comparative Genomics Analysis of Streptomyces Species Reveals Their Adaptation to the Marine Environment and Their Diversity at the Genomic Level.</title>
        <authorList>
            <person name="Tian X."/>
            <person name="Zhang Z."/>
            <person name="Yang T."/>
            <person name="Chen M."/>
            <person name="Li J."/>
            <person name="Chen F."/>
            <person name="Yang J."/>
            <person name="Li W."/>
            <person name="Zhang B."/>
            <person name="Zhang Z."/>
            <person name="Wu J."/>
            <person name="Zhang C."/>
            <person name="Long L."/>
            <person name="Xiao J."/>
        </authorList>
    </citation>
    <scope>NUCLEOTIDE SEQUENCE [LARGE SCALE GENOMIC DNA]</scope>
    <source>
        <strain evidence="2 3">SCSIO 10429</strain>
    </source>
</reference>
<feature type="region of interest" description="Disordered" evidence="1">
    <location>
        <begin position="1"/>
        <end position="72"/>
    </location>
</feature>
<proteinExistence type="predicted"/>
<evidence type="ECO:0000313" key="3">
    <source>
        <dbReference type="Proteomes" id="UP000176005"/>
    </source>
</evidence>
<dbReference type="Proteomes" id="UP000176005">
    <property type="component" value="Unassembled WGS sequence"/>
</dbReference>
<name>A0A1E7L1V5_9ACTN</name>
<keyword evidence="3" id="KW-1185">Reference proteome</keyword>
<comment type="caution">
    <text evidence="2">The sequence shown here is derived from an EMBL/GenBank/DDBJ whole genome shotgun (WGS) entry which is preliminary data.</text>
</comment>
<evidence type="ECO:0000313" key="2">
    <source>
        <dbReference type="EMBL" id="OEV10166.1"/>
    </source>
</evidence>